<protein>
    <submittedName>
        <fullName evidence="4">Helix-turn-helix protein</fullName>
    </submittedName>
</protein>
<dbReference type="OrthoDB" id="9801008at2"/>
<evidence type="ECO:0000256" key="1">
    <source>
        <dbReference type="ARBA" id="ARBA00023125"/>
    </source>
</evidence>
<organism evidence="4 5">
    <name type="scientific">Caproicibacter fermentans</name>
    <dbReference type="NCBI Taxonomy" id="2576756"/>
    <lineage>
        <taxon>Bacteria</taxon>
        <taxon>Bacillati</taxon>
        <taxon>Bacillota</taxon>
        <taxon>Clostridia</taxon>
        <taxon>Eubacteriales</taxon>
        <taxon>Acutalibacteraceae</taxon>
        <taxon>Caproicibacter</taxon>
    </lineage>
</organism>
<dbReference type="GO" id="GO:0003677">
    <property type="term" value="F:DNA binding"/>
    <property type="evidence" value="ECO:0007669"/>
    <property type="project" value="UniProtKB-KW"/>
</dbReference>
<reference evidence="4 5" key="1">
    <citation type="submission" date="2019-09" db="EMBL/GenBank/DDBJ databases">
        <title>Genome sequence of Clostridium sp. EA1.</title>
        <authorList>
            <person name="Poehlein A."/>
            <person name="Bengelsdorf F.R."/>
            <person name="Daniel R."/>
        </authorList>
    </citation>
    <scope>NUCLEOTIDE SEQUENCE [LARGE SCALE GENOMIC DNA]</scope>
    <source>
        <strain evidence="4 5">EA1</strain>
    </source>
</reference>
<keyword evidence="2" id="KW-1133">Transmembrane helix</keyword>
<keyword evidence="2" id="KW-0812">Transmembrane</keyword>
<dbReference type="RefSeq" id="WP_156991189.1">
    <property type="nucleotide sequence ID" value="NZ_VWXL01000095.1"/>
</dbReference>
<evidence type="ECO:0000313" key="4">
    <source>
        <dbReference type="EMBL" id="MVB12448.1"/>
    </source>
</evidence>
<comment type="caution">
    <text evidence="4">The sequence shown here is derived from an EMBL/GenBank/DDBJ whole genome shotgun (WGS) entry which is preliminary data.</text>
</comment>
<feature type="transmembrane region" description="Helical" evidence="2">
    <location>
        <begin position="154"/>
        <end position="175"/>
    </location>
</feature>
<dbReference type="SUPFAM" id="SSF47413">
    <property type="entry name" value="lambda repressor-like DNA-binding domains"/>
    <property type="match status" value="1"/>
</dbReference>
<accession>A0A6N8I3C5</accession>
<sequence>MEFNEKLQQLRKQKNLTQEELADSLYVSRTAVSKWESGRGYPNIDSLKAISKLFSVSVDELLSGEELITLAETESKENAKSFSDMVFGILDCTMALLLFLPFFGQQGDGMIYTVSLIALTDEPNYILVPYFVLVSLTVVFGIAILAFQSFHNRIWVKSKLTVSLMLSILSVLIFVSTRQPYASVFVFCLLIIKGVLLVKQR</sequence>
<evidence type="ECO:0000313" key="5">
    <source>
        <dbReference type="Proteomes" id="UP000469440"/>
    </source>
</evidence>
<feature type="transmembrane region" description="Helical" evidence="2">
    <location>
        <begin position="181"/>
        <end position="198"/>
    </location>
</feature>
<dbReference type="AlphaFoldDB" id="A0A6N8I3C5"/>
<keyword evidence="2" id="KW-0472">Membrane</keyword>
<dbReference type="Pfam" id="PF01381">
    <property type="entry name" value="HTH_3"/>
    <property type="match status" value="1"/>
</dbReference>
<dbReference type="PROSITE" id="PS50943">
    <property type="entry name" value="HTH_CROC1"/>
    <property type="match status" value="1"/>
</dbReference>
<evidence type="ECO:0000256" key="2">
    <source>
        <dbReference type="SAM" id="Phobius"/>
    </source>
</evidence>
<dbReference type="CDD" id="cd00093">
    <property type="entry name" value="HTH_XRE"/>
    <property type="match status" value="1"/>
</dbReference>
<dbReference type="EMBL" id="VWXL01000095">
    <property type="protein sequence ID" value="MVB12448.1"/>
    <property type="molecule type" value="Genomic_DNA"/>
</dbReference>
<dbReference type="Proteomes" id="UP000469440">
    <property type="component" value="Unassembled WGS sequence"/>
</dbReference>
<keyword evidence="1" id="KW-0238">DNA-binding</keyword>
<gene>
    <name evidence="4" type="ORF">CAFE_31880</name>
</gene>
<feature type="transmembrane region" description="Helical" evidence="2">
    <location>
        <begin position="124"/>
        <end position="147"/>
    </location>
</feature>
<dbReference type="PANTHER" id="PTHR46558:SF11">
    <property type="entry name" value="HTH-TYPE TRANSCRIPTIONAL REGULATOR XRE"/>
    <property type="match status" value="1"/>
</dbReference>
<dbReference type="SMART" id="SM00530">
    <property type="entry name" value="HTH_XRE"/>
    <property type="match status" value="1"/>
</dbReference>
<dbReference type="Gene3D" id="1.10.260.40">
    <property type="entry name" value="lambda repressor-like DNA-binding domains"/>
    <property type="match status" value="1"/>
</dbReference>
<feature type="domain" description="HTH cro/C1-type" evidence="3">
    <location>
        <begin position="7"/>
        <end position="61"/>
    </location>
</feature>
<name>A0A6N8I3C5_9FIRM</name>
<dbReference type="InterPro" id="IPR001387">
    <property type="entry name" value="Cro/C1-type_HTH"/>
</dbReference>
<dbReference type="InterPro" id="IPR010982">
    <property type="entry name" value="Lambda_DNA-bd_dom_sf"/>
</dbReference>
<evidence type="ECO:0000259" key="3">
    <source>
        <dbReference type="PROSITE" id="PS50943"/>
    </source>
</evidence>
<proteinExistence type="predicted"/>
<feature type="transmembrane region" description="Helical" evidence="2">
    <location>
        <begin position="85"/>
        <end position="104"/>
    </location>
</feature>
<keyword evidence="5" id="KW-1185">Reference proteome</keyword>
<dbReference type="PANTHER" id="PTHR46558">
    <property type="entry name" value="TRACRIPTIONAL REGULATORY PROTEIN-RELATED-RELATED"/>
    <property type="match status" value="1"/>
</dbReference>